<evidence type="ECO:0000256" key="2">
    <source>
        <dbReference type="SAM" id="Coils"/>
    </source>
</evidence>
<dbReference type="Proteomes" id="UP000823823">
    <property type="component" value="Unassembled WGS sequence"/>
</dbReference>
<reference evidence="4" key="1">
    <citation type="journal article" date="2021" name="PeerJ">
        <title>Extensive microbial diversity within the chicken gut microbiome revealed by metagenomics and culture.</title>
        <authorList>
            <person name="Gilroy R."/>
            <person name="Ravi A."/>
            <person name="Getino M."/>
            <person name="Pursley I."/>
            <person name="Horton D.L."/>
            <person name="Alikhan N.F."/>
            <person name="Baker D."/>
            <person name="Gharbi K."/>
            <person name="Hall N."/>
            <person name="Watson M."/>
            <person name="Adriaenssens E.M."/>
            <person name="Foster-Nyarko E."/>
            <person name="Jarju S."/>
            <person name="Secka A."/>
            <person name="Antonio M."/>
            <person name="Oren A."/>
            <person name="Chaudhuri R.R."/>
            <person name="La Ragione R."/>
            <person name="Hildebrand F."/>
            <person name="Pallen M.J."/>
        </authorList>
    </citation>
    <scope>NUCLEOTIDE SEQUENCE</scope>
    <source>
        <strain evidence="4">ChiHjej13B12-24818</strain>
    </source>
</reference>
<evidence type="ECO:0000313" key="4">
    <source>
        <dbReference type="EMBL" id="HJB09839.1"/>
    </source>
</evidence>
<evidence type="ECO:0000256" key="3">
    <source>
        <dbReference type="SAM" id="MobiDB-lite"/>
    </source>
</evidence>
<organism evidence="4 5">
    <name type="scientific">Candidatus Brachybacterium merdavium</name>
    <dbReference type="NCBI Taxonomy" id="2838513"/>
    <lineage>
        <taxon>Bacteria</taxon>
        <taxon>Bacillati</taxon>
        <taxon>Actinomycetota</taxon>
        <taxon>Actinomycetes</taxon>
        <taxon>Micrococcales</taxon>
        <taxon>Dermabacteraceae</taxon>
        <taxon>Brachybacterium</taxon>
    </lineage>
</organism>
<dbReference type="AlphaFoldDB" id="A0A9D2LC59"/>
<proteinExistence type="inferred from homology"/>
<accession>A0A9D2LC59</accession>
<feature type="region of interest" description="Disordered" evidence="3">
    <location>
        <begin position="265"/>
        <end position="311"/>
    </location>
</feature>
<evidence type="ECO:0000313" key="5">
    <source>
        <dbReference type="Proteomes" id="UP000823823"/>
    </source>
</evidence>
<reference evidence="4" key="2">
    <citation type="submission" date="2021-04" db="EMBL/GenBank/DDBJ databases">
        <authorList>
            <person name="Gilroy R."/>
        </authorList>
    </citation>
    <scope>NUCLEOTIDE SEQUENCE</scope>
    <source>
        <strain evidence="4">ChiHjej13B12-24818</strain>
    </source>
</reference>
<gene>
    <name evidence="4" type="ORF">H9786_04800</name>
</gene>
<dbReference type="Pfam" id="PF05949">
    <property type="entry name" value="DUF881"/>
    <property type="match status" value="1"/>
</dbReference>
<name>A0A9D2LC59_9MICO</name>
<dbReference type="PANTHER" id="PTHR37313">
    <property type="entry name" value="UPF0749 PROTEIN RV1825"/>
    <property type="match status" value="1"/>
</dbReference>
<dbReference type="EMBL" id="DWZH01000036">
    <property type="protein sequence ID" value="HJB09839.1"/>
    <property type="molecule type" value="Genomic_DNA"/>
</dbReference>
<evidence type="ECO:0000256" key="1">
    <source>
        <dbReference type="ARBA" id="ARBA00009108"/>
    </source>
</evidence>
<dbReference type="Gene3D" id="3.30.70.1880">
    <property type="entry name" value="Protein of unknown function DUF881"/>
    <property type="match status" value="1"/>
</dbReference>
<comment type="similarity">
    <text evidence="1">Belongs to the UPF0749 family.</text>
</comment>
<feature type="coiled-coil region" evidence="2">
    <location>
        <begin position="85"/>
        <end position="119"/>
    </location>
</feature>
<dbReference type="InterPro" id="IPR010273">
    <property type="entry name" value="DUF881"/>
</dbReference>
<sequence>MDHPRRQTPHGETAYSPVSLLRALTANPLDVDALRGTDGAHEEASPPDTPVTRTLTVILAVVLGFVVAVSVVDLRSDATAADSPRALLQEEVRESRGDAEQLEGENDRLEAEVAQQQGAVLEGADPESAERLAGHETAVAAGALRGPGVVLTLEDSAPLPAAPGVTEGAVNRVTDADLQLAVNGLWAAGAEAIAVNGQRLTSTSAIRTAGSAVLVDFRPLSPPYVVTALGDAAQLQEGVQDSEAGEHLREISSRYGIPSSWEAEQELEVPARPATALREATAPPSEREDVPGPTTVPQEPGEPGTRQKELS</sequence>
<protein>
    <submittedName>
        <fullName evidence="4">DUF881 domain-containing protein</fullName>
    </submittedName>
</protein>
<dbReference type="PANTHER" id="PTHR37313:SF1">
    <property type="entry name" value="UPF0749 PROTEIN RV1823"/>
    <property type="match status" value="1"/>
</dbReference>
<keyword evidence="2" id="KW-0175">Coiled coil</keyword>
<comment type="caution">
    <text evidence="4">The sequence shown here is derived from an EMBL/GenBank/DDBJ whole genome shotgun (WGS) entry which is preliminary data.</text>
</comment>
<dbReference type="GO" id="GO:0005886">
    <property type="term" value="C:plasma membrane"/>
    <property type="evidence" value="ECO:0007669"/>
    <property type="project" value="TreeGrafter"/>
</dbReference>